<protein>
    <submittedName>
        <fullName evidence="1">Uncharacterized protein</fullName>
    </submittedName>
</protein>
<dbReference type="AlphaFoldDB" id="A0A7R9W0E3"/>
<dbReference type="EMBL" id="HBED01019998">
    <property type="protein sequence ID" value="CAD8310868.1"/>
    <property type="molecule type" value="Transcribed_RNA"/>
</dbReference>
<proteinExistence type="predicted"/>
<gene>
    <name evidence="1" type="ORF">TDUB1175_LOCUS10022</name>
</gene>
<reference evidence="1" key="1">
    <citation type="submission" date="2021-01" db="EMBL/GenBank/DDBJ databases">
        <authorList>
            <person name="Corre E."/>
            <person name="Pelletier E."/>
            <person name="Niang G."/>
            <person name="Scheremetjew M."/>
            <person name="Finn R."/>
            <person name="Kale V."/>
            <person name="Holt S."/>
            <person name="Cochrane G."/>
            <person name="Meng A."/>
            <person name="Brown T."/>
            <person name="Cohen L."/>
        </authorList>
    </citation>
    <scope>NUCLEOTIDE SEQUENCE</scope>
    <source>
        <strain evidence="1">CCMP147</strain>
    </source>
</reference>
<organism evidence="1">
    <name type="scientific">Pseudictyota dubia</name>
    <dbReference type="NCBI Taxonomy" id="2749911"/>
    <lineage>
        <taxon>Eukaryota</taxon>
        <taxon>Sar</taxon>
        <taxon>Stramenopiles</taxon>
        <taxon>Ochrophyta</taxon>
        <taxon>Bacillariophyta</taxon>
        <taxon>Mediophyceae</taxon>
        <taxon>Biddulphiophycidae</taxon>
        <taxon>Eupodiscales</taxon>
        <taxon>Odontellaceae</taxon>
        <taxon>Pseudictyota</taxon>
    </lineage>
</organism>
<accession>A0A7R9W0E3</accession>
<evidence type="ECO:0000313" key="1">
    <source>
        <dbReference type="EMBL" id="CAD8310868.1"/>
    </source>
</evidence>
<sequence>MDDCQREGRGCFLKRRPPLANSIEAPPLRGAIATGSRRLRLSNDDDDSIASAAPSMLRRSVVDAIASTDSTATRLEAFLRRIDSTENFRASCRSFQSELDHLGASVRELDGLWARKDDDGDSASLSSWKMANTAASSSGDSSFDCEGSSVNSAFYLDDLDGEIVRRRHFNNISTLSLEQDKYEEKREALIHPQGQCTHPSFNEKAGDACLCPVVHEHAKFDAPASPVGTEISFCSSSVNSMDDNEPFSYTSYPKPMELRVDDDEDVIYDGAEEDISREEGSLSNPSISEATAKLRLRSLAGFGALPGKENREMIARKNCCERSSLAVLLRLMENAAEKLYG</sequence>
<name>A0A7R9W0E3_9STRA</name>